<sequence length="193" mass="22119">MTRQSEPHALFLTISFHKSAKSSQATRFSSTLYQPAIALVLLALMNIVESLLFCSIPDVSRLISQQRKTTMETFHNIFIDKFFLPITPFLEFVFKYRREIPDSRVSRSFEAILGELIKCSPFMEPMIQFVLSSSFALVFTDSLDFFNTDDNKGTLLKKMLEGLEQWKRIPPAAQKNGRQILARLRGEGLSDEI</sequence>
<accession>A0ABQ9YD27</accession>
<proteinExistence type="predicted"/>
<comment type="caution">
    <text evidence="1">The sequence shown here is derived from an EMBL/GenBank/DDBJ whole genome shotgun (WGS) entry which is preliminary data.</text>
</comment>
<evidence type="ECO:0000313" key="2">
    <source>
        <dbReference type="Proteomes" id="UP001281761"/>
    </source>
</evidence>
<dbReference type="Proteomes" id="UP001281761">
    <property type="component" value="Unassembled WGS sequence"/>
</dbReference>
<dbReference type="EMBL" id="JARBJD010000015">
    <property type="protein sequence ID" value="KAK2961667.1"/>
    <property type="molecule type" value="Genomic_DNA"/>
</dbReference>
<keyword evidence="2" id="KW-1185">Reference proteome</keyword>
<name>A0ABQ9YD27_9EUKA</name>
<reference evidence="1 2" key="1">
    <citation type="journal article" date="2022" name="bioRxiv">
        <title>Genomics of Preaxostyla Flagellates Illuminates Evolutionary Transitions and the Path Towards Mitochondrial Loss.</title>
        <authorList>
            <person name="Novak L.V.F."/>
            <person name="Treitli S.C."/>
            <person name="Pyrih J."/>
            <person name="Halakuc P."/>
            <person name="Pipaliya S.V."/>
            <person name="Vacek V."/>
            <person name="Brzon O."/>
            <person name="Soukal P."/>
            <person name="Eme L."/>
            <person name="Dacks J.B."/>
            <person name="Karnkowska A."/>
            <person name="Elias M."/>
            <person name="Hampl V."/>
        </authorList>
    </citation>
    <scope>NUCLEOTIDE SEQUENCE [LARGE SCALE GENOMIC DNA]</scope>
    <source>
        <strain evidence="1">NAU3</strain>
        <tissue evidence="1">Gut</tissue>
    </source>
</reference>
<protein>
    <submittedName>
        <fullName evidence="1">Uncharacterized protein</fullName>
    </submittedName>
</protein>
<gene>
    <name evidence="1" type="ORF">BLNAU_3465</name>
</gene>
<organism evidence="1 2">
    <name type="scientific">Blattamonas nauphoetae</name>
    <dbReference type="NCBI Taxonomy" id="2049346"/>
    <lineage>
        <taxon>Eukaryota</taxon>
        <taxon>Metamonada</taxon>
        <taxon>Preaxostyla</taxon>
        <taxon>Oxymonadida</taxon>
        <taxon>Blattamonas</taxon>
    </lineage>
</organism>
<evidence type="ECO:0000313" key="1">
    <source>
        <dbReference type="EMBL" id="KAK2961667.1"/>
    </source>
</evidence>